<evidence type="ECO:0000313" key="7">
    <source>
        <dbReference type="EMBL" id="KUG15217.1"/>
    </source>
</evidence>
<dbReference type="CDD" id="cd01044">
    <property type="entry name" value="Ferritin_CCC1_N"/>
    <property type="match status" value="1"/>
</dbReference>
<evidence type="ECO:0000256" key="2">
    <source>
        <dbReference type="ARBA" id="ARBA00022692"/>
    </source>
</evidence>
<feature type="transmembrane region" description="Helical" evidence="6">
    <location>
        <begin position="174"/>
        <end position="196"/>
    </location>
</feature>
<dbReference type="AlphaFoldDB" id="A0A0W8F326"/>
<protein>
    <submittedName>
        <fullName evidence="7">Nodulin 21-related</fullName>
    </submittedName>
</protein>
<reference evidence="7" key="1">
    <citation type="journal article" date="2015" name="Proc. Natl. Acad. Sci. U.S.A.">
        <title>Networks of energetic and metabolic interactions define dynamics in microbial communities.</title>
        <authorList>
            <person name="Embree M."/>
            <person name="Liu J.K."/>
            <person name="Al-Bassam M.M."/>
            <person name="Zengler K."/>
        </authorList>
    </citation>
    <scope>NUCLEOTIDE SEQUENCE</scope>
</reference>
<evidence type="ECO:0000256" key="4">
    <source>
        <dbReference type="ARBA" id="ARBA00023136"/>
    </source>
</evidence>
<keyword evidence="4 6" id="KW-0472">Membrane</keyword>
<proteinExistence type="predicted"/>
<dbReference type="InterPro" id="IPR039376">
    <property type="entry name" value="Ferritin_CCC1_N"/>
</dbReference>
<evidence type="ECO:0000256" key="1">
    <source>
        <dbReference type="ARBA" id="ARBA00004127"/>
    </source>
</evidence>
<gene>
    <name evidence="7" type="ORF">ASZ90_015136</name>
</gene>
<dbReference type="Pfam" id="PF01988">
    <property type="entry name" value="VIT1"/>
    <property type="match status" value="1"/>
</dbReference>
<comment type="subcellular location">
    <subcellularLocation>
        <location evidence="1">Endomembrane system</location>
        <topology evidence="1">Multi-pass membrane protein</topology>
    </subcellularLocation>
</comment>
<feature type="transmembrane region" description="Helical" evidence="6">
    <location>
        <begin position="143"/>
        <end position="168"/>
    </location>
</feature>
<dbReference type="GO" id="GO:0030026">
    <property type="term" value="P:intracellular manganese ion homeostasis"/>
    <property type="evidence" value="ECO:0007669"/>
    <property type="project" value="InterPro"/>
</dbReference>
<feature type="region of interest" description="Disordered" evidence="5">
    <location>
        <begin position="296"/>
        <end position="331"/>
    </location>
</feature>
<evidence type="ECO:0000256" key="5">
    <source>
        <dbReference type="SAM" id="MobiDB-lite"/>
    </source>
</evidence>
<dbReference type="InterPro" id="IPR008217">
    <property type="entry name" value="Ccc1_fam"/>
</dbReference>
<dbReference type="SUPFAM" id="SSF47240">
    <property type="entry name" value="Ferritin-like"/>
    <property type="match status" value="1"/>
</dbReference>
<comment type="caution">
    <text evidence="7">The sequence shown here is derived from an EMBL/GenBank/DDBJ whole genome shotgun (WGS) entry which is preliminary data.</text>
</comment>
<dbReference type="GO" id="GO:0012505">
    <property type="term" value="C:endomembrane system"/>
    <property type="evidence" value="ECO:0007669"/>
    <property type="project" value="UniProtKB-SubCell"/>
</dbReference>
<accession>A0A0W8F326</accession>
<organism evidence="7">
    <name type="scientific">hydrocarbon metagenome</name>
    <dbReference type="NCBI Taxonomy" id="938273"/>
    <lineage>
        <taxon>unclassified sequences</taxon>
        <taxon>metagenomes</taxon>
        <taxon>ecological metagenomes</taxon>
    </lineage>
</organism>
<name>A0A0W8F326_9ZZZZ</name>
<keyword evidence="3 6" id="KW-1133">Transmembrane helix</keyword>
<dbReference type="EMBL" id="LNQE01001575">
    <property type="protein sequence ID" value="KUG15217.1"/>
    <property type="molecule type" value="Genomic_DNA"/>
</dbReference>
<evidence type="ECO:0000256" key="3">
    <source>
        <dbReference type="ARBA" id="ARBA00022989"/>
    </source>
</evidence>
<feature type="transmembrane region" description="Helical" evidence="6">
    <location>
        <begin position="208"/>
        <end position="232"/>
    </location>
</feature>
<keyword evidence="2 6" id="KW-0812">Transmembrane</keyword>
<sequence>MVAGGEEQCVLGPELCERLAILQKGEITECHIYRKLASLVRDQRNRSILLKMADEEYSHYRTWMRYTGREVAPDYVRAGFYSSVARIFGLTFGVKLMEKRESEAVATYRELAAFVPEAAAMVQEEEEHEQLILAMLDEKSLRYVGSVVLGINDALVEFTGSLAGFTLALQDNQLIAAVGLIMGIAASLSMGASEYLSQKSEGSGNNPLTAAFYTGGAYVLTVFALILPFFLMADPLPAYAVTLSAAILIIVIFTFYTSVAKDLPFWRRFKEMAAISLGILGNLFCHRDDGEGLFQRGDLRRGNKRHSAKIPGSGGHSNRGGYTARSPPVYS</sequence>
<evidence type="ECO:0000256" key="6">
    <source>
        <dbReference type="SAM" id="Phobius"/>
    </source>
</evidence>
<feature type="transmembrane region" description="Helical" evidence="6">
    <location>
        <begin position="238"/>
        <end position="259"/>
    </location>
</feature>
<dbReference type="InterPro" id="IPR009078">
    <property type="entry name" value="Ferritin-like_SF"/>
</dbReference>
<dbReference type="GO" id="GO:0005384">
    <property type="term" value="F:manganese ion transmembrane transporter activity"/>
    <property type="evidence" value="ECO:0007669"/>
    <property type="project" value="InterPro"/>
</dbReference>